<dbReference type="SUPFAM" id="SSF52833">
    <property type="entry name" value="Thioredoxin-like"/>
    <property type="match status" value="1"/>
</dbReference>
<gene>
    <name evidence="2" type="ORF">SAMN04488526_1821</name>
</gene>
<organism evidence="2 3">
    <name type="scientific">Jannaschia helgolandensis</name>
    <dbReference type="NCBI Taxonomy" id="188906"/>
    <lineage>
        <taxon>Bacteria</taxon>
        <taxon>Pseudomonadati</taxon>
        <taxon>Pseudomonadota</taxon>
        <taxon>Alphaproteobacteria</taxon>
        <taxon>Rhodobacterales</taxon>
        <taxon>Roseobacteraceae</taxon>
        <taxon>Jannaschia</taxon>
    </lineage>
</organism>
<dbReference type="Gene3D" id="3.40.30.10">
    <property type="entry name" value="Glutaredoxin"/>
    <property type="match status" value="1"/>
</dbReference>
<dbReference type="GO" id="GO:0016491">
    <property type="term" value="F:oxidoreductase activity"/>
    <property type="evidence" value="ECO:0007669"/>
    <property type="project" value="InterPro"/>
</dbReference>
<evidence type="ECO:0000313" key="3">
    <source>
        <dbReference type="Proteomes" id="UP000199283"/>
    </source>
</evidence>
<dbReference type="OrthoDB" id="9799122at2"/>
<keyword evidence="2" id="KW-0413">Isomerase</keyword>
<dbReference type="InterPro" id="IPR001853">
    <property type="entry name" value="DSBA-like_thioredoxin_dom"/>
</dbReference>
<dbReference type="Pfam" id="PF01323">
    <property type="entry name" value="DSBA"/>
    <property type="match status" value="1"/>
</dbReference>
<reference evidence="2 3" key="1">
    <citation type="submission" date="2016-10" db="EMBL/GenBank/DDBJ databases">
        <authorList>
            <person name="de Groot N.N."/>
        </authorList>
    </citation>
    <scope>NUCLEOTIDE SEQUENCE [LARGE SCALE GENOMIC DNA]</scope>
    <source>
        <strain evidence="2 3">DSM 14858</strain>
    </source>
</reference>
<keyword evidence="3" id="KW-1185">Reference proteome</keyword>
<dbReference type="InterPro" id="IPR036249">
    <property type="entry name" value="Thioredoxin-like_sf"/>
</dbReference>
<evidence type="ECO:0000259" key="1">
    <source>
        <dbReference type="Pfam" id="PF01323"/>
    </source>
</evidence>
<proteinExistence type="predicted"/>
<dbReference type="Proteomes" id="UP000199283">
    <property type="component" value="Unassembled WGS sequence"/>
</dbReference>
<dbReference type="STRING" id="188906.SAMN04488526_1821"/>
<dbReference type="PANTHER" id="PTHR13887:SF41">
    <property type="entry name" value="THIOREDOXIN SUPERFAMILY PROTEIN"/>
    <property type="match status" value="1"/>
</dbReference>
<dbReference type="RefSeq" id="WP_092761969.1">
    <property type="nucleotide sequence ID" value="NZ_FNZQ01000002.1"/>
</dbReference>
<evidence type="ECO:0000313" key="2">
    <source>
        <dbReference type="EMBL" id="SEL02184.1"/>
    </source>
</evidence>
<dbReference type="PANTHER" id="PTHR13887">
    <property type="entry name" value="GLUTATHIONE S-TRANSFERASE KAPPA"/>
    <property type="match status" value="1"/>
</dbReference>
<protein>
    <submittedName>
        <fullName evidence="2">Predicted dithiol-disulfide isomerase, DsbA family</fullName>
    </submittedName>
</protein>
<dbReference type="GO" id="GO:0016853">
    <property type="term" value="F:isomerase activity"/>
    <property type="evidence" value="ECO:0007669"/>
    <property type="project" value="UniProtKB-KW"/>
</dbReference>
<feature type="domain" description="DSBA-like thioredoxin" evidence="1">
    <location>
        <begin position="126"/>
        <end position="214"/>
    </location>
</feature>
<accession>A0A1H7LT68</accession>
<sequence>MSPIKIEYYSDILCIWAYVTQLRIEKLIETFGDRIEITAYACSVFPDAHEKIALLWQNRGGFEGYSAHVRSVAEKFPHIEVHSDVWNRTVPRTSAAAHLFVKAVEIIEADLDRNDMHQKPYLEKLSTRAAWALRKAFFVEARDISDWDTHRDIAKALGIDYGQIDRAIRSSEALARLESDYTQGLAKDIKGSPTFLMNEGRQRLFGNVGYRLLEANVHEVIDGRNEGEASWC</sequence>
<name>A0A1H7LT68_9RHOB</name>
<dbReference type="AlphaFoldDB" id="A0A1H7LT68"/>
<dbReference type="EMBL" id="FNZQ01000002">
    <property type="protein sequence ID" value="SEL02184.1"/>
    <property type="molecule type" value="Genomic_DNA"/>
</dbReference>